<proteinExistence type="predicted"/>
<accession>A0ABM9F390</accession>
<dbReference type="EMBL" id="CALSBS010000001">
    <property type="protein sequence ID" value="CAH6635239.1"/>
    <property type="molecule type" value="Genomic_DNA"/>
</dbReference>
<evidence type="ECO:0000313" key="2">
    <source>
        <dbReference type="EMBL" id="CAH6635239.1"/>
    </source>
</evidence>
<dbReference type="InterPro" id="IPR006675">
    <property type="entry name" value="HDIG_dom"/>
</dbReference>
<dbReference type="NCBIfam" id="TIGR00277">
    <property type="entry name" value="HDIG"/>
    <property type="match status" value="1"/>
</dbReference>
<dbReference type="InterPro" id="IPR003607">
    <property type="entry name" value="HD/PDEase_dom"/>
</dbReference>
<dbReference type="InterPro" id="IPR037522">
    <property type="entry name" value="HD_GYP_dom"/>
</dbReference>
<reference evidence="2" key="1">
    <citation type="submission" date="2022-05" db="EMBL/GenBank/DDBJ databases">
        <authorList>
            <person name="Blom J."/>
        </authorList>
    </citation>
    <scope>NUCLEOTIDE SEQUENCE</scope>
    <source>
        <strain evidence="2">Type strain: CPO20170097</strain>
    </source>
</reference>
<dbReference type="PROSITE" id="PS51832">
    <property type="entry name" value="HD_GYP"/>
    <property type="match status" value="1"/>
</dbReference>
<dbReference type="SUPFAM" id="SSF109604">
    <property type="entry name" value="HD-domain/PDEase-like"/>
    <property type="match status" value="2"/>
</dbReference>
<dbReference type="Gene3D" id="1.10.3210.10">
    <property type="entry name" value="Hypothetical protein af1432"/>
    <property type="match status" value="2"/>
</dbReference>
<dbReference type="Proteomes" id="UP001152651">
    <property type="component" value="Unassembled WGS sequence"/>
</dbReference>
<feature type="domain" description="HD-GYP" evidence="1">
    <location>
        <begin position="197"/>
        <end position="393"/>
    </location>
</feature>
<dbReference type="SMART" id="SM00471">
    <property type="entry name" value="HDc"/>
    <property type="match status" value="2"/>
</dbReference>
<protein>
    <submittedName>
        <fullName evidence="2">Nucleotidyltransferase with HDIG domain</fullName>
    </submittedName>
</protein>
<evidence type="ECO:0000259" key="1">
    <source>
        <dbReference type="PROSITE" id="PS51832"/>
    </source>
</evidence>
<dbReference type="Pfam" id="PF01966">
    <property type="entry name" value="HD"/>
    <property type="match status" value="1"/>
</dbReference>
<dbReference type="PANTHER" id="PTHR43155">
    <property type="entry name" value="CYCLIC DI-GMP PHOSPHODIESTERASE PA4108-RELATED"/>
    <property type="match status" value="1"/>
</dbReference>
<evidence type="ECO:0000313" key="3">
    <source>
        <dbReference type="Proteomes" id="UP001152651"/>
    </source>
</evidence>
<dbReference type="PANTHER" id="PTHR43155:SF1">
    <property type="entry name" value="3'3'-CGAMP-SPECIFIC PHOSPHODIESTERASE 1"/>
    <property type="match status" value="1"/>
</dbReference>
<dbReference type="CDD" id="cd00077">
    <property type="entry name" value="HDc"/>
    <property type="match status" value="2"/>
</dbReference>
<keyword evidence="3" id="KW-1185">Reference proteome</keyword>
<organism evidence="2 3">
    <name type="scientific">Pseudocitrobacter vendiensis</name>
    <dbReference type="NCBI Taxonomy" id="2488306"/>
    <lineage>
        <taxon>Bacteria</taxon>
        <taxon>Pseudomonadati</taxon>
        <taxon>Pseudomonadota</taxon>
        <taxon>Gammaproteobacteria</taxon>
        <taxon>Enterobacterales</taxon>
        <taxon>Enterobacteriaceae</taxon>
        <taxon>Pseudocitrobacter</taxon>
    </lineage>
</organism>
<name>A0ABM9F390_9ENTR</name>
<gene>
    <name evidence="2" type="ORF">FBBNIHIM_00170</name>
</gene>
<dbReference type="InterPro" id="IPR006674">
    <property type="entry name" value="HD_domain"/>
</dbReference>
<dbReference type="Pfam" id="PF13487">
    <property type="entry name" value="HD_5"/>
    <property type="match status" value="1"/>
</dbReference>
<sequence>MYISLQLSIKFINEVIKIVSPELVKHMERTTIVAMELCEYLGLSKEQQKNLYIAALLHDIGELIDIRTRECGDFHSNNELHQRYTYNMLNGLDIFEQTKAIVYTRRAGAEDNYRLEKSILSFCDRFEYDLRLYPENLASCSEDICNGFAQRYSDFPAEFYDFLNAVSQREYFWFRLQTDNIPRVVNVISPIRVIHLDIDDFQQICTLIARIVDTHSGFTAAHSMTVGLVARELAYYSGMTSYDQQRIEIAGYLHDIGKLYVPISLLEKKSALSRKEYSMLKEHSYKTAEILSVVTELGEIAAWAANHHERLDGSGYPYHLNRIYLDIPSRIVAVADFFTALTEVRPYRGPLSIQDALDIMDKAVEDGSIDGEIVALLYQHKEAFYSIVNQAREGGRALVRDVASIP</sequence>
<comment type="caution">
    <text evidence="2">The sequence shown here is derived from an EMBL/GenBank/DDBJ whole genome shotgun (WGS) entry which is preliminary data.</text>
</comment>
<dbReference type="RefSeq" id="WP_301544243.1">
    <property type="nucleotide sequence ID" value="NZ_CALSBS010000001.1"/>
</dbReference>